<dbReference type="InterPro" id="IPR029031">
    <property type="entry name" value="Gingipain_N_sf"/>
</dbReference>
<evidence type="ECO:0000313" key="7">
    <source>
        <dbReference type="EMBL" id="KUK87012.1"/>
    </source>
</evidence>
<dbReference type="EMBL" id="LGGX01000009">
    <property type="protein sequence ID" value="KUK87012.1"/>
    <property type="molecule type" value="Genomic_DNA"/>
</dbReference>
<evidence type="ECO:0000256" key="2">
    <source>
        <dbReference type="ARBA" id="ARBA00022692"/>
    </source>
</evidence>
<proteinExistence type="predicted"/>
<evidence type="ECO:0000256" key="3">
    <source>
        <dbReference type="ARBA" id="ARBA00022729"/>
    </source>
</evidence>
<keyword evidence="5" id="KW-0472">Membrane</keyword>
<dbReference type="InterPro" id="IPR001769">
    <property type="entry name" value="Gingipain"/>
</dbReference>
<dbReference type="InterPro" id="IPR028994">
    <property type="entry name" value="Integrin_alpha_N"/>
</dbReference>
<dbReference type="PANTHER" id="PTHR21419:SF23">
    <property type="entry name" value="PROTEIN DEFECTIVE IN EXINE FORMATION 1"/>
    <property type="match status" value="1"/>
</dbReference>
<evidence type="ECO:0000313" key="8">
    <source>
        <dbReference type="Proteomes" id="UP000053467"/>
    </source>
</evidence>
<name>A0A117M6I2_UNCT6</name>
<dbReference type="SUPFAM" id="SSF69318">
    <property type="entry name" value="Integrin alpha N-terminal domain"/>
    <property type="match status" value="1"/>
</dbReference>
<dbReference type="GO" id="GO:0006508">
    <property type="term" value="P:proteolysis"/>
    <property type="evidence" value="ECO:0007669"/>
    <property type="project" value="InterPro"/>
</dbReference>
<protein>
    <recommendedName>
        <fullName evidence="6">Gingipain domain-containing protein</fullName>
    </recommendedName>
</protein>
<dbReference type="InterPro" id="IPR029030">
    <property type="entry name" value="Caspase-like_dom_sf"/>
</dbReference>
<evidence type="ECO:0000256" key="4">
    <source>
        <dbReference type="ARBA" id="ARBA00022989"/>
    </source>
</evidence>
<dbReference type="InterPro" id="IPR045232">
    <property type="entry name" value="FAM234"/>
</dbReference>
<keyword evidence="4" id="KW-1133">Transmembrane helix</keyword>
<keyword evidence="3" id="KW-0732">Signal</keyword>
<evidence type="ECO:0000259" key="6">
    <source>
        <dbReference type="Pfam" id="PF01364"/>
    </source>
</evidence>
<reference evidence="8" key="1">
    <citation type="journal article" date="2015" name="MBio">
        <title>Genome-Resolved Metagenomic Analysis Reveals Roles for Candidate Phyla and Other Microbial Community Members in Biogeochemical Transformations in Oil Reservoirs.</title>
        <authorList>
            <person name="Hu P."/>
            <person name="Tom L."/>
            <person name="Singh A."/>
            <person name="Thomas B.C."/>
            <person name="Baker B.J."/>
            <person name="Piceno Y.M."/>
            <person name="Andersen G.L."/>
            <person name="Banfield J.F."/>
        </authorList>
    </citation>
    <scope>NUCLEOTIDE SEQUENCE [LARGE SCALE GENOMIC DNA]</scope>
</reference>
<feature type="domain" description="Gingipain" evidence="6">
    <location>
        <begin position="178"/>
        <end position="520"/>
    </location>
</feature>
<accession>A0A117M6I2</accession>
<dbReference type="GO" id="GO:0016020">
    <property type="term" value="C:membrane"/>
    <property type="evidence" value="ECO:0007669"/>
    <property type="project" value="UniProtKB-SubCell"/>
</dbReference>
<dbReference type="SUPFAM" id="SSF52129">
    <property type="entry name" value="Caspase-like"/>
    <property type="match status" value="1"/>
</dbReference>
<comment type="subcellular location">
    <subcellularLocation>
        <location evidence="1">Membrane</location>
        <topology evidence="1">Single-pass membrane protein</topology>
    </subcellularLocation>
</comment>
<organism evidence="7 8">
    <name type="scientific">candidate division TA06 bacterium 34_109</name>
    <dbReference type="NCBI Taxonomy" id="1635277"/>
    <lineage>
        <taxon>Bacteria</taxon>
        <taxon>Bacteria division TA06</taxon>
    </lineage>
</organism>
<dbReference type="Gene3D" id="2.130.10.130">
    <property type="entry name" value="Integrin alpha, N-terminal"/>
    <property type="match status" value="1"/>
</dbReference>
<evidence type="ECO:0000256" key="5">
    <source>
        <dbReference type="ARBA" id="ARBA00023136"/>
    </source>
</evidence>
<dbReference type="InterPro" id="IPR013517">
    <property type="entry name" value="FG-GAP"/>
</dbReference>
<dbReference type="Proteomes" id="UP000053467">
    <property type="component" value="Unassembled WGS sequence"/>
</dbReference>
<dbReference type="Pfam" id="PF13517">
    <property type="entry name" value="FG-GAP_3"/>
    <property type="match status" value="2"/>
</dbReference>
<gene>
    <name evidence="7" type="ORF">XE03_1101</name>
</gene>
<evidence type="ECO:0000256" key="1">
    <source>
        <dbReference type="ARBA" id="ARBA00004167"/>
    </source>
</evidence>
<dbReference type="Gene3D" id="3.40.50.1460">
    <property type="match status" value="1"/>
</dbReference>
<keyword evidence="2" id="KW-0812">Transmembrane</keyword>
<dbReference type="Gene3D" id="3.40.50.10390">
    <property type="entry name" value="Gingipain r, domain 1"/>
    <property type="match status" value="1"/>
</dbReference>
<comment type="caution">
    <text evidence="7">The sequence shown here is derived from an EMBL/GenBank/DDBJ whole genome shotgun (WGS) entry which is preliminary data.</text>
</comment>
<dbReference type="PANTHER" id="PTHR21419">
    <property type="match status" value="1"/>
</dbReference>
<sequence length="1408" mass="161942">MKKVVLYMIFLLVTLNIFTNELKFYINIEDEIKNNRFYYEYSKDGEIFIKKVIDLGSCIEVEKVEYKILSFTNKIYEGKGENPDISLDGSNKFFHLKVDDYLKIENVASVLSHKFLIVKVYPYIKSKNEQLSVKEIEITVRYNEKKKDFKNSYFDNLLLDKKIKNDQLLNETTNIDLIIITKEYFNKYFENFIHICKAMGFSTEIVSVEYIYENSFGSDLQEKIRNYIKKIYQEKGLRFVLIGGDLSIVPARFVISNSYFYNGDYPSDIYYGDMDGNWNKDNDNIIGESSDIEDGFLDIVVTRLPFSNEIELKSLLEKFENYIFRLGSTYLKKFLHSAASLFNDLSDGLGQLMTNNLLSLYEFSSYNNFTLFSPLVDTFHQFPYYQGNMHLDKNSFSQKLSEGFYFVNHIDHSSEYFLGTGLLETKTKYSNWDTINFSKNDSLLSILFSLGCSSNSFDKISVSKSILNAKNSPVISYTGFVRTGWTSAESYMTNFWKNALLSNTTFLGEVILNANLDQNLYFRTAINTLGFPILPIYSNSIDSFIIVEKNINDSISYKIVDSKGKKSNFLVTLFSDRRIIFRVYTDSYGNISFPINITDSTLYLGIFAKDHRLKIDTIPVLNPKIEIKTTLIPDTNLILLTLKNGSTSNIFLQNLRIYKNSSYFSVKDSFNEIGISANDSVTKLIEYRRDFINDYRNSFSIEISGIFSNKVFSDSTYIHFENDSFRLNQFYTEKNNFNISFSKISQNFIDTLKVLIKNSDENMIITDSLFYLTNLKKDQTVELKGIKFRYTGNIANLDTSNMKIYFVMRNDTDSIKFKYSVNDKNFSLKLSQTEKGIKISPDSIGYNCDVYKVNGDRNIFLKRITSFEKFFVDTNVNTGENRYFAIFYDNIERVLDTTQIYTINVKTKVERSKIILAGSYFGKLDGKSLYSKSSFNYGDFNNDGKNEIFVLSDDGRVLILNEELSDITPFELKTNPYQETTPSIGDIDGNGYLDIVLANGYFNSDTSGFVIFNPFLENKKIFPIKGYGVFTASPVIEDINDDGKNEIIIGTSKGLYILDINLGIIFSKSIVNVCGISVCKDIGKIFVNDYYGKIYGFDFYGNTLSNFPKILNHLTFSPIIVSDLENDGIKDIVVSTVDNYIFVVEENGNFKKNFPFYSNAPIYSTPRVTDLNGDGKREIISLNKDGYINILSYSGESIFSIYSGSGENYYNELVIYDFDGNSQPDIVLINNKGYLISFSSDLKSCDTLLFLNSTFTSTPLVISFDNNDNYKLVAKDLSGKIYIFDNISLGFKKVLFGKTLYDSHNSSYINGEILRLSEKDEKDDVKRIKRLKVEYKLNEKRIYLLNNIYDQVSFDLYNIYGSLVLSKKFSKSDFYTSFEFSLPSGKYIYVLKSNKSILKKDKILVLKK</sequence>
<dbReference type="GO" id="GO:0008234">
    <property type="term" value="F:cysteine-type peptidase activity"/>
    <property type="evidence" value="ECO:0007669"/>
    <property type="project" value="InterPro"/>
</dbReference>
<dbReference type="Pfam" id="PF01364">
    <property type="entry name" value="Peptidase_C25"/>
    <property type="match status" value="1"/>
</dbReference>